<protein>
    <submittedName>
        <fullName evidence="8">Molybdate ABC transporter substrate-binding protein</fullName>
    </submittedName>
</protein>
<dbReference type="AlphaFoldDB" id="A0A2N4UAP3"/>
<evidence type="ECO:0000256" key="1">
    <source>
        <dbReference type="ARBA" id="ARBA00009175"/>
    </source>
</evidence>
<dbReference type="PANTHER" id="PTHR30632">
    <property type="entry name" value="MOLYBDATE-BINDING PERIPLASMIC PROTEIN"/>
    <property type="match status" value="1"/>
</dbReference>
<name>A0A2N4UAP3_9BURK</name>
<feature type="binding site" evidence="6">
    <location>
        <position position="57"/>
    </location>
    <ligand>
        <name>molybdate</name>
        <dbReference type="ChEBI" id="CHEBI:36264"/>
    </ligand>
</feature>
<gene>
    <name evidence="8" type="primary">modA</name>
    <name evidence="8" type="ORF">CR155_19875</name>
</gene>
<comment type="similarity">
    <text evidence="1">Belongs to the bacterial solute-binding protein ModA family.</text>
</comment>
<keyword evidence="3 6" id="KW-0479">Metal-binding</keyword>
<dbReference type="InterPro" id="IPR005950">
    <property type="entry name" value="ModA"/>
</dbReference>
<dbReference type="Pfam" id="PF13531">
    <property type="entry name" value="SBP_bac_11"/>
    <property type="match status" value="1"/>
</dbReference>
<dbReference type="PANTHER" id="PTHR30632:SF14">
    <property type="entry name" value="TUNGSTATE_MOLYBDATE_CHROMATE-BINDING PROTEIN MODA"/>
    <property type="match status" value="1"/>
</dbReference>
<evidence type="ECO:0000256" key="4">
    <source>
        <dbReference type="ARBA" id="ARBA00022729"/>
    </source>
</evidence>
<comment type="subunit">
    <text evidence="5">The complex is composed of two ATP-binding proteins (ModC), two transmembrane proteins (ModB) and a solute-binding protein (ModA).</text>
</comment>
<feature type="chain" id="PRO_5014755992" evidence="7">
    <location>
        <begin position="21"/>
        <end position="248"/>
    </location>
</feature>
<comment type="caution">
    <text evidence="8">The sequence shown here is derived from an EMBL/GenBank/DDBJ whole genome shotgun (WGS) entry which is preliminary data.</text>
</comment>
<dbReference type="FunFam" id="3.40.190.10:FF:000035">
    <property type="entry name" value="Molybdate ABC transporter substrate-binding protein"/>
    <property type="match status" value="1"/>
</dbReference>
<dbReference type="EMBL" id="PDNV01000017">
    <property type="protein sequence ID" value="PLC52077.1"/>
    <property type="molecule type" value="Genomic_DNA"/>
</dbReference>
<dbReference type="GO" id="GO:0015689">
    <property type="term" value="P:molybdate ion transport"/>
    <property type="evidence" value="ECO:0007669"/>
    <property type="project" value="InterPro"/>
</dbReference>
<evidence type="ECO:0000256" key="3">
    <source>
        <dbReference type="ARBA" id="ARBA00022723"/>
    </source>
</evidence>
<feature type="signal peptide" evidence="7">
    <location>
        <begin position="1"/>
        <end position="20"/>
    </location>
</feature>
<sequence length="248" mass="26273">MTMRFLTLATTLAFSASIHAGEVGVAVAANFTAPMKEISAQFEKDTGHKAALSFGATGKFYAQIKNGAPFHILLAADAATPARLENEGLGVAGTRFTYATGKLVLWSKQPGLVDAKGQVLHTEKFDRLALADPKLAPYGAAAIETLNKLGLFTPLAPKFVTGENIAQTYQFVATENAQLGFVALSQVFVDGKVTEGSAWIVPAEMHAPIRQDAVLLTAGNGNLAAKALMDYLRGKKAAGIIRSFGYER</sequence>
<feature type="binding site" evidence="6">
    <location>
        <position position="165"/>
    </location>
    <ligand>
        <name>molybdate</name>
        <dbReference type="ChEBI" id="CHEBI:36264"/>
    </ligand>
</feature>
<dbReference type="CDD" id="cd13539">
    <property type="entry name" value="PBP2_AvModA"/>
    <property type="match status" value="1"/>
</dbReference>
<dbReference type="SUPFAM" id="SSF53850">
    <property type="entry name" value="Periplasmic binding protein-like II"/>
    <property type="match status" value="1"/>
</dbReference>
<evidence type="ECO:0000313" key="8">
    <source>
        <dbReference type="EMBL" id="PLC52077.1"/>
    </source>
</evidence>
<keyword evidence="4 7" id="KW-0732">Signal</keyword>
<dbReference type="InterPro" id="IPR044084">
    <property type="entry name" value="AvModA-like_subst-bd"/>
</dbReference>
<evidence type="ECO:0000313" key="9">
    <source>
        <dbReference type="Proteomes" id="UP000234328"/>
    </source>
</evidence>
<dbReference type="Proteomes" id="UP000234328">
    <property type="component" value="Unassembled WGS sequence"/>
</dbReference>
<evidence type="ECO:0000256" key="2">
    <source>
        <dbReference type="ARBA" id="ARBA00022505"/>
    </source>
</evidence>
<accession>A0A2N4UAP3</accession>
<keyword evidence="2 6" id="KW-0500">Molybdenum</keyword>
<evidence type="ECO:0000256" key="5">
    <source>
        <dbReference type="ARBA" id="ARBA00062515"/>
    </source>
</evidence>
<reference evidence="8 9" key="1">
    <citation type="submission" date="2017-10" db="EMBL/GenBank/DDBJ databases">
        <title>Two draft genome sequences of Pusillimonas sp. strains isolated from a nitrate- and radionuclide-contaminated groundwater in Russia.</title>
        <authorList>
            <person name="Grouzdev D.S."/>
            <person name="Tourova T.P."/>
            <person name="Goeva M.A."/>
            <person name="Babich T.L."/>
            <person name="Sokolova D.S."/>
            <person name="Abdullin R."/>
            <person name="Poltaraus A.B."/>
            <person name="Toshchakov S.V."/>
            <person name="Nazina T.N."/>
        </authorList>
    </citation>
    <scope>NUCLEOTIDE SEQUENCE [LARGE SCALE GENOMIC DNA]</scope>
    <source>
        <strain evidence="8 9">JR1/69-2-13</strain>
    </source>
</reference>
<proteinExistence type="inferred from homology"/>
<dbReference type="GO" id="GO:0046872">
    <property type="term" value="F:metal ion binding"/>
    <property type="evidence" value="ECO:0007669"/>
    <property type="project" value="UniProtKB-KW"/>
</dbReference>
<dbReference type="NCBIfam" id="TIGR01256">
    <property type="entry name" value="modA"/>
    <property type="match status" value="1"/>
</dbReference>
<dbReference type="OrthoDB" id="9785015at2"/>
<evidence type="ECO:0000256" key="6">
    <source>
        <dbReference type="PIRSR" id="PIRSR004846-1"/>
    </source>
</evidence>
<dbReference type="GO" id="GO:0030973">
    <property type="term" value="F:molybdate ion binding"/>
    <property type="evidence" value="ECO:0007669"/>
    <property type="project" value="InterPro"/>
</dbReference>
<organism evidence="8 9">
    <name type="scientific">Pollutimonas nitritireducens</name>
    <dbReference type="NCBI Taxonomy" id="2045209"/>
    <lineage>
        <taxon>Bacteria</taxon>
        <taxon>Pseudomonadati</taxon>
        <taxon>Pseudomonadota</taxon>
        <taxon>Betaproteobacteria</taxon>
        <taxon>Burkholderiales</taxon>
        <taxon>Alcaligenaceae</taxon>
        <taxon>Pollutimonas</taxon>
    </lineage>
</organism>
<evidence type="ECO:0000256" key="7">
    <source>
        <dbReference type="SAM" id="SignalP"/>
    </source>
</evidence>
<keyword evidence="9" id="KW-1185">Reference proteome</keyword>
<dbReference type="PIRSF" id="PIRSF004846">
    <property type="entry name" value="ModA"/>
    <property type="match status" value="1"/>
</dbReference>
<dbReference type="Gene3D" id="3.40.190.10">
    <property type="entry name" value="Periplasmic binding protein-like II"/>
    <property type="match status" value="2"/>
</dbReference>
<dbReference type="GO" id="GO:1901359">
    <property type="term" value="F:tungstate binding"/>
    <property type="evidence" value="ECO:0007669"/>
    <property type="project" value="UniProtKB-ARBA"/>
</dbReference>
<dbReference type="InterPro" id="IPR050682">
    <property type="entry name" value="ModA/WtpA"/>
</dbReference>